<comment type="caution">
    <text evidence="2">The sequence shown here is derived from an EMBL/GenBank/DDBJ whole genome shotgun (WGS) entry which is preliminary data.</text>
</comment>
<evidence type="ECO:0000313" key="2">
    <source>
        <dbReference type="EMBL" id="KAK1579328.1"/>
    </source>
</evidence>
<feature type="compositionally biased region" description="Low complexity" evidence="1">
    <location>
        <begin position="47"/>
        <end position="60"/>
    </location>
</feature>
<gene>
    <name evidence="2" type="ORF">LY79DRAFT_346562</name>
</gene>
<dbReference type="GeneID" id="85436854"/>
<evidence type="ECO:0000256" key="1">
    <source>
        <dbReference type="SAM" id="MobiDB-lite"/>
    </source>
</evidence>
<protein>
    <submittedName>
        <fullName evidence="2">Uncharacterized protein</fullName>
    </submittedName>
</protein>
<proteinExistence type="predicted"/>
<name>A0AAD8PSQ7_9PEZI</name>
<feature type="region of interest" description="Disordered" evidence="1">
    <location>
        <begin position="47"/>
        <end position="79"/>
    </location>
</feature>
<evidence type="ECO:0000313" key="3">
    <source>
        <dbReference type="Proteomes" id="UP001230504"/>
    </source>
</evidence>
<feature type="region of interest" description="Disordered" evidence="1">
    <location>
        <begin position="160"/>
        <end position="181"/>
    </location>
</feature>
<feature type="region of interest" description="Disordered" evidence="1">
    <location>
        <begin position="1"/>
        <end position="28"/>
    </location>
</feature>
<reference evidence="2" key="1">
    <citation type="submission" date="2021-06" db="EMBL/GenBank/DDBJ databases">
        <title>Comparative genomics, transcriptomics and evolutionary studies reveal genomic signatures of adaptation to plant cell wall in hemibiotrophic fungi.</title>
        <authorList>
            <consortium name="DOE Joint Genome Institute"/>
            <person name="Baroncelli R."/>
            <person name="Diaz J.F."/>
            <person name="Benocci T."/>
            <person name="Peng M."/>
            <person name="Battaglia E."/>
            <person name="Haridas S."/>
            <person name="Andreopoulos W."/>
            <person name="Labutti K."/>
            <person name="Pangilinan J."/>
            <person name="Floch G.L."/>
            <person name="Makela M.R."/>
            <person name="Henrissat B."/>
            <person name="Grigoriev I.V."/>
            <person name="Crouch J.A."/>
            <person name="De Vries R.P."/>
            <person name="Sukno S.A."/>
            <person name="Thon M.R."/>
        </authorList>
    </citation>
    <scope>NUCLEOTIDE SEQUENCE</scope>
    <source>
        <strain evidence="2">CBS 125086</strain>
    </source>
</reference>
<dbReference type="Proteomes" id="UP001230504">
    <property type="component" value="Unassembled WGS sequence"/>
</dbReference>
<feature type="compositionally biased region" description="Basic and acidic residues" evidence="1">
    <location>
        <begin position="7"/>
        <end position="24"/>
    </location>
</feature>
<dbReference type="AlphaFoldDB" id="A0AAD8PSQ7"/>
<sequence>MKRKKEHCCQFHGRECRGPDDTRRLVNGRKSGLDGWLDGWNWTAPSSAPSASASPTHTTPIGSNPQSKPHPSIARSLSLSHSLSLSQEISSSLHPPSTHDFFPFSLSLPSPSNPFSLLFPLPSHQHRVSHLLNASSSPSQRPHQLTAGLTVPKSHLPLQLEIDNSRPHSVGRPTRYHQRRE</sequence>
<organism evidence="2 3">
    <name type="scientific">Colletotrichum navitas</name>
    <dbReference type="NCBI Taxonomy" id="681940"/>
    <lineage>
        <taxon>Eukaryota</taxon>
        <taxon>Fungi</taxon>
        <taxon>Dikarya</taxon>
        <taxon>Ascomycota</taxon>
        <taxon>Pezizomycotina</taxon>
        <taxon>Sordariomycetes</taxon>
        <taxon>Hypocreomycetidae</taxon>
        <taxon>Glomerellales</taxon>
        <taxon>Glomerellaceae</taxon>
        <taxon>Colletotrichum</taxon>
        <taxon>Colletotrichum graminicola species complex</taxon>
    </lineage>
</organism>
<dbReference type="RefSeq" id="XP_060410463.1">
    <property type="nucleotide sequence ID" value="XM_060552614.1"/>
</dbReference>
<accession>A0AAD8PSQ7</accession>
<dbReference type="EMBL" id="JAHLJV010000068">
    <property type="protein sequence ID" value="KAK1579328.1"/>
    <property type="molecule type" value="Genomic_DNA"/>
</dbReference>
<keyword evidence="3" id="KW-1185">Reference proteome</keyword>